<dbReference type="InterPro" id="IPR018503">
    <property type="entry name" value="Tetraspanin_CS"/>
</dbReference>
<evidence type="ECO:0000256" key="5">
    <source>
        <dbReference type="ARBA" id="ARBA00023136"/>
    </source>
</evidence>
<dbReference type="Proteomes" id="UP000002852">
    <property type="component" value="Unassembled WGS sequence"/>
</dbReference>
<dbReference type="PROSITE" id="PS00421">
    <property type="entry name" value="TM4_1"/>
    <property type="match status" value="1"/>
</dbReference>
<dbReference type="GeneTree" id="ENSGT00940000157667"/>
<feature type="transmembrane region" description="Helical" evidence="7">
    <location>
        <begin position="207"/>
        <end position="233"/>
    </location>
</feature>
<keyword evidence="4 7" id="KW-1133">Transmembrane helix</keyword>
<feature type="transmembrane region" description="Helical" evidence="7">
    <location>
        <begin position="83"/>
        <end position="108"/>
    </location>
</feature>
<comment type="subcellular location">
    <subcellularLocation>
        <location evidence="1 7">Membrane</location>
        <topology evidence="1 7">Multi-pass membrane protein</topology>
    </subcellularLocation>
</comment>
<evidence type="ECO:0000256" key="4">
    <source>
        <dbReference type="ARBA" id="ARBA00022989"/>
    </source>
</evidence>
<comment type="similarity">
    <text evidence="2 7">Belongs to the tetraspanin (TM4SF) family.</text>
</comment>
<organism evidence="8 9">
    <name type="scientific">Xiphophorus maculatus</name>
    <name type="common">Southern platyfish</name>
    <name type="synonym">Platypoecilus maculatus</name>
    <dbReference type="NCBI Taxonomy" id="8083"/>
    <lineage>
        <taxon>Eukaryota</taxon>
        <taxon>Metazoa</taxon>
        <taxon>Chordata</taxon>
        <taxon>Craniata</taxon>
        <taxon>Vertebrata</taxon>
        <taxon>Euteleostomi</taxon>
        <taxon>Actinopterygii</taxon>
        <taxon>Neopterygii</taxon>
        <taxon>Teleostei</taxon>
        <taxon>Neoteleostei</taxon>
        <taxon>Acanthomorphata</taxon>
        <taxon>Ovalentaria</taxon>
        <taxon>Atherinomorphae</taxon>
        <taxon>Cyprinodontiformes</taxon>
        <taxon>Poeciliidae</taxon>
        <taxon>Poeciliinae</taxon>
        <taxon>Xiphophorus</taxon>
    </lineage>
</organism>
<dbReference type="GO" id="GO:0005886">
    <property type="term" value="C:plasma membrane"/>
    <property type="evidence" value="ECO:0007669"/>
    <property type="project" value="TreeGrafter"/>
</dbReference>
<feature type="transmembrane region" description="Helical" evidence="7">
    <location>
        <begin position="12"/>
        <end position="34"/>
    </location>
</feature>
<dbReference type="PANTHER" id="PTHR19282">
    <property type="entry name" value="TETRASPANIN"/>
    <property type="match status" value="1"/>
</dbReference>
<accession>M3ZYK5</accession>
<dbReference type="PRINTS" id="PR00259">
    <property type="entry name" value="TMFOUR"/>
</dbReference>
<keyword evidence="3 7" id="KW-0812">Transmembrane</keyword>
<reference evidence="8" key="3">
    <citation type="submission" date="2025-08" db="UniProtKB">
        <authorList>
            <consortium name="Ensembl"/>
        </authorList>
    </citation>
    <scope>IDENTIFICATION</scope>
    <source>
        <strain evidence="8">JP 163 A</strain>
    </source>
</reference>
<sequence length="237" mass="26002">MEGDCLSCIKYLMFVFNFFIFLGGSVLLAVGVWVSVDPLGFREAVAVSPLLVTGVSVVLVLGGLLFLLGFLGCCGAVQENRCLLLLFFMLILFIFLAELAAAILAFLFRENLSREYFSRELKRHYQGRNNSDVFTSTWNVIMTTLECCGASGPDDFQQSLFRLLHPNQLLPEACCQGDGHLGEGGIELCVSGLQGCYSALVEYFETYIYAAGALTIGVLTIELFAMGFALCLFRGIQ</sequence>
<dbReference type="Gene3D" id="1.10.1450.10">
    <property type="entry name" value="Tetraspanin"/>
    <property type="match status" value="1"/>
</dbReference>
<feature type="transmembrane region" description="Helical" evidence="7">
    <location>
        <begin position="46"/>
        <end position="71"/>
    </location>
</feature>
<evidence type="ECO:0000256" key="6">
    <source>
        <dbReference type="ARBA" id="ARBA00023180"/>
    </source>
</evidence>
<keyword evidence="9" id="KW-1185">Reference proteome</keyword>
<dbReference type="FunFam" id="1.10.1450.10:FF:000012">
    <property type="entry name" value="Tetraspanin"/>
    <property type="match status" value="1"/>
</dbReference>
<protein>
    <recommendedName>
        <fullName evidence="7">Tetraspanin</fullName>
    </recommendedName>
</protein>
<dbReference type="InterPro" id="IPR018499">
    <property type="entry name" value="Tetraspanin/Peripherin"/>
</dbReference>
<evidence type="ECO:0000256" key="7">
    <source>
        <dbReference type="RuleBase" id="RU361218"/>
    </source>
</evidence>
<dbReference type="InterPro" id="IPR000301">
    <property type="entry name" value="Tetraspanin_animals"/>
</dbReference>
<dbReference type="SUPFAM" id="SSF48652">
    <property type="entry name" value="Tetraspanin"/>
    <property type="match status" value="1"/>
</dbReference>
<reference evidence="9" key="2">
    <citation type="journal article" date="2013" name="Nat. Genet.">
        <title>The genome of the platyfish, Xiphophorus maculatus, provides insights into evolutionary adaptation and several complex traits.</title>
        <authorList>
            <person name="Schartl M."/>
            <person name="Walter R.B."/>
            <person name="Shen Y."/>
            <person name="Garcia T."/>
            <person name="Catchen J."/>
            <person name="Amores A."/>
            <person name="Braasch I."/>
            <person name="Chalopin D."/>
            <person name="Volff J.N."/>
            <person name="Lesch K.P."/>
            <person name="Bisazza A."/>
            <person name="Minx P."/>
            <person name="Hillier L."/>
            <person name="Wilson R.K."/>
            <person name="Fuerstenberg S."/>
            <person name="Boore J."/>
            <person name="Searle S."/>
            <person name="Postlethwait J.H."/>
            <person name="Warren W.C."/>
        </authorList>
    </citation>
    <scope>NUCLEOTIDE SEQUENCE [LARGE SCALE GENOMIC DNA]</scope>
    <source>
        <strain evidence="9">JP 163 A</strain>
    </source>
</reference>
<evidence type="ECO:0000313" key="8">
    <source>
        <dbReference type="Ensembl" id="ENSXMAP00000007299.2"/>
    </source>
</evidence>
<dbReference type="AlphaFoldDB" id="M3ZYK5"/>
<dbReference type="OMA" id="CQRNSYP"/>
<dbReference type="eggNOG" id="KOG3882">
    <property type="taxonomic scope" value="Eukaryota"/>
</dbReference>
<dbReference type="Pfam" id="PF00335">
    <property type="entry name" value="Tetraspanin"/>
    <property type="match status" value="1"/>
</dbReference>
<keyword evidence="5 7" id="KW-0472">Membrane</keyword>
<dbReference type="CDD" id="cd03156">
    <property type="entry name" value="uroplakin_I_like_LEL"/>
    <property type="match status" value="1"/>
</dbReference>
<dbReference type="PIRSF" id="PIRSF002419">
    <property type="entry name" value="Tetraspanin"/>
    <property type="match status" value="1"/>
</dbReference>
<evidence type="ECO:0000256" key="3">
    <source>
        <dbReference type="ARBA" id="ARBA00022692"/>
    </source>
</evidence>
<name>M3ZYK5_XIPMA</name>
<dbReference type="HOGENOM" id="CLU_055524_4_1_1"/>
<proteinExistence type="inferred from homology"/>
<reference evidence="8" key="4">
    <citation type="submission" date="2025-09" db="UniProtKB">
        <authorList>
            <consortium name="Ensembl"/>
        </authorList>
    </citation>
    <scope>IDENTIFICATION</scope>
    <source>
        <strain evidence="8">JP 163 A</strain>
    </source>
</reference>
<evidence type="ECO:0000256" key="1">
    <source>
        <dbReference type="ARBA" id="ARBA00004141"/>
    </source>
</evidence>
<reference evidence="9" key="1">
    <citation type="submission" date="2012-01" db="EMBL/GenBank/DDBJ databases">
        <authorList>
            <person name="Walter R."/>
            <person name="Schartl M."/>
            <person name="Warren W."/>
        </authorList>
    </citation>
    <scope>NUCLEOTIDE SEQUENCE [LARGE SCALE GENOMIC DNA]</scope>
    <source>
        <strain evidence="9">JP 163 A</strain>
    </source>
</reference>
<evidence type="ECO:0000313" key="9">
    <source>
        <dbReference type="Proteomes" id="UP000002852"/>
    </source>
</evidence>
<evidence type="ECO:0000256" key="2">
    <source>
        <dbReference type="ARBA" id="ARBA00006840"/>
    </source>
</evidence>
<dbReference type="PANTHER" id="PTHR19282:SF504">
    <property type="entry name" value="TETRASPANIN"/>
    <property type="match status" value="1"/>
</dbReference>
<dbReference type="Ensembl" id="ENSXMAT00000007307.2">
    <property type="protein sequence ID" value="ENSXMAP00000007299.2"/>
    <property type="gene ID" value="ENSXMAG00000022831.1"/>
</dbReference>
<dbReference type="InterPro" id="IPR008952">
    <property type="entry name" value="Tetraspanin_EC2_sf"/>
</dbReference>
<keyword evidence="6" id="KW-0325">Glycoprotein</keyword>